<dbReference type="Gene3D" id="3.40.1280.30">
    <property type="match status" value="1"/>
</dbReference>
<evidence type="ECO:0000256" key="6">
    <source>
        <dbReference type="SAM" id="MobiDB-lite"/>
    </source>
</evidence>
<gene>
    <name evidence="8" type="primary">PowCR01_090020600</name>
    <name evidence="8" type="ORF">POWCR01_090020600</name>
</gene>
<evidence type="ECO:0000256" key="2">
    <source>
        <dbReference type="ARBA" id="ARBA00022603"/>
    </source>
</evidence>
<dbReference type="GO" id="GO:0052905">
    <property type="term" value="F:tRNA (guanosine(9)-N1)-methyltransferase activity"/>
    <property type="evidence" value="ECO:0007669"/>
    <property type="project" value="UniProtKB-EC"/>
</dbReference>
<keyword evidence="2 8" id="KW-0489">Methyltransferase</keyword>
<dbReference type="VEuPathDB" id="PlasmoDB:POWCR01_090020600"/>
<dbReference type="InterPro" id="IPR028564">
    <property type="entry name" value="MT_TRM10-typ"/>
</dbReference>
<dbReference type="InterPro" id="IPR007356">
    <property type="entry name" value="tRNA_m1G_MeTrfase_euk"/>
</dbReference>
<comment type="catalytic activity">
    <reaction evidence="5">
        <text>guanosine(9) in tRNA + S-adenosyl-L-methionine = N(1)-methylguanosine(9) in tRNA + S-adenosyl-L-homocysteine + H(+)</text>
        <dbReference type="Rhea" id="RHEA:43156"/>
        <dbReference type="Rhea" id="RHEA-COMP:10367"/>
        <dbReference type="Rhea" id="RHEA-COMP:10368"/>
        <dbReference type="ChEBI" id="CHEBI:15378"/>
        <dbReference type="ChEBI" id="CHEBI:57856"/>
        <dbReference type="ChEBI" id="CHEBI:59789"/>
        <dbReference type="ChEBI" id="CHEBI:73542"/>
        <dbReference type="ChEBI" id="CHEBI:74269"/>
        <dbReference type="EC" id="2.1.1.221"/>
    </reaction>
</comment>
<accession>A0A1C3KSG4</accession>
<organism evidence="8 9">
    <name type="scientific">Plasmodium ovale</name>
    <name type="common">malaria parasite P. ovale</name>
    <dbReference type="NCBI Taxonomy" id="36330"/>
    <lineage>
        <taxon>Eukaryota</taxon>
        <taxon>Sar</taxon>
        <taxon>Alveolata</taxon>
        <taxon>Apicomplexa</taxon>
        <taxon>Aconoidasida</taxon>
        <taxon>Haemosporida</taxon>
        <taxon>Plasmodiidae</taxon>
        <taxon>Plasmodium</taxon>
        <taxon>Plasmodium (Plasmodium)</taxon>
    </lineage>
</organism>
<dbReference type="InterPro" id="IPR038459">
    <property type="entry name" value="MT_TRM10-typ_sf"/>
</dbReference>
<reference evidence="8 9" key="1">
    <citation type="submission" date="2016-06" db="EMBL/GenBank/DDBJ databases">
        <authorList>
            <consortium name="Pathogen Informatics"/>
        </authorList>
    </citation>
    <scope>NUCLEOTIDE SEQUENCE [LARGE SCALE GENOMIC DNA]</scope>
    <source>
        <strain evidence="8">PowCR01</strain>
    </source>
</reference>
<evidence type="ECO:0000256" key="1">
    <source>
        <dbReference type="ARBA" id="ARBA00012797"/>
    </source>
</evidence>
<protein>
    <recommendedName>
        <fullName evidence="1">tRNA (guanine(9)-N(1))-methyltransferase</fullName>
        <ecNumber evidence="1">2.1.1.221</ecNumber>
    </recommendedName>
</protein>
<feature type="compositionally biased region" description="Basic residues" evidence="6">
    <location>
        <begin position="46"/>
        <end position="63"/>
    </location>
</feature>
<feature type="region of interest" description="Disordered" evidence="6">
    <location>
        <begin position="29"/>
        <end position="63"/>
    </location>
</feature>
<feature type="compositionally biased region" description="Basic residues" evidence="6">
    <location>
        <begin position="30"/>
        <end position="39"/>
    </location>
</feature>
<evidence type="ECO:0000256" key="4">
    <source>
        <dbReference type="ARBA" id="ARBA00022691"/>
    </source>
</evidence>
<dbReference type="PANTHER" id="PTHR13563:SF13">
    <property type="entry name" value="TRNA METHYLTRANSFERASE 10 HOMOLOG A"/>
    <property type="match status" value="1"/>
</dbReference>
<dbReference type="Proteomes" id="UP000243200">
    <property type="component" value="Chromosome 9"/>
</dbReference>
<keyword evidence="3 8" id="KW-0808">Transferase</keyword>
<dbReference type="OrthoDB" id="278300at2759"/>
<dbReference type="VEuPathDB" id="PlasmoDB:PocGH01_09025300"/>
<dbReference type="AlphaFoldDB" id="A0A1C3KSG4"/>
<dbReference type="EC" id="2.1.1.221" evidence="1"/>
<dbReference type="GO" id="GO:0005634">
    <property type="term" value="C:nucleus"/>
    <property type="evidence" value="ECO:0007669"/>
    <property type="project" value="TreeGrafter"/>
</dbReference>
<name>A0A1C3KSG4_PLAOA</name>
<evidence type="ECO:0000256" key="5">
    <source>
        <dbReference type="ARBA" id="ARBA00048434"/>
    </source>
</evidence>
<dbReference type="GO" id="GO:0002939">
    <property type="term" value="P:tRNA N1-guanine methylation"/>
    <property type="evidence" value="ECO:0007669"/>
    <property type="project" value="TreeGrafter"/>
</dbReference>
<keyword evidence="4" id="KW-0949">S-adenosyl-L-methionine</keyword>
<evidence type="ECO:0000259" key="7">
    <source>
        <dbReference type="PROSITE" id="PS51675"/>
    </source>
</evidence>
<dbReference type="CDD" id="cd18089">
    <property type="entry name" value="SPOUT_Trm10-like"/>
    <property type="match status" value="1"/>
</dbReference>
<dbReference type="PANTHER" id="PTHR13563">
    <property type="entry name" value="TRNA (GUANINE-9-) METHYLTRANSFERASE"/>
    <property type="match status" value="1"/>
</dbReference>
<proteinExistence type="predicted"/>
<feature type="domain" description="SAM-dependent MTase TRM10-type" evidence="7">
    <location>
        <begin position="97"/>
        <end position="287"/>
    </location>
</feature>
<dbReference type="EMBL" id="LT594513">
    <property type="protein sequence ID" value="SBT77071.1"/>
    <property type="molecule type" value="Genomic_DNA"/>
</dbReference>
<evidence type="ECO:0000256" key="3">
    <source>
        <dbReference type="ARBA" id="ARBA00022679"/>
    </source>
</evidence>
<dbReference type="GO" id="GO:0000049">
    <property type="term" value="F:tRNA binding"/>
    <property type="evidence" value="ECO:0007669"/>
    <property type="project" value="TreeGrafter"/>
</dbReference>
<evidence type="ECO:0000313" key="9">
    <source>
        <dbReference type="Proteomes" id="UP000243200"/>
    </source>
</evidence>
<dbReference type="PROSITE" id="PS51675">
    <property type="entry name" value="SAM_MT_TRM10"/>
    <property type="match status" value="1"/>
</dbReference>
<evidence type="ECO:0000313" key="8">
    <source>
        <dbReference type="EMBL" id="SBT77071.1"/>
    </source>
</evidence>
<sequence>MSGEDEIDAFFASVANVIEEKDINKMVKEKKTKKEKKKEKREILREKRKKNRPKEKKKKQEKKKQLLLKMLSNLNEEEKVTFLKERKLLERIKKEKKKKFLLNAYNHGYKICFNCSFLNFMGEKEVCSLAKQIFLSYHYMVKSEVPIQFHFTHLKNSDNFFMQLQNKYSLNTWKVHIHSNDYWDVFPKEKIVVLSPDATEELTELRDDEIYVISALVDRSVSKNLSFYQASLHDLVTKKLPLEKYIKKKKSNVLNVNTVVEILLNYIQNKDWMKVFEKCIPQKKVLCFCHKSSCTENFTNISVNNEENSNEKRFADTNIL</sequence>